<proteinExistence type="predicted"/>
<evidence type="ECO:0000259" key="1">
    <source>
        <dbReference type="Pfam" id="PF07992"/>
    </source>
</evidence>
<dbReference type="PRINTS" id="PR00469">
    <property type="entry name" value="PNDRDTASEII"/>
</dbReference>
<organism evidence="3">
    <name type="scientific">Acidithiobacillus ferrianus</name>
    <dbReference type="NCBI Taxonomy" id="2678518"/>
    <lineage>
        <taxon>Bacteria</taxon>
        <taxon>Pseudomonadati</taxon>
        <taxon>Pseudomonadota</taxon>
        <taxon>Acidithiobacillia</taxon>
        <taxon>Acidithiobacillales</taxon>
        <taxon>Acidithiobacillaceae</taxon>
        <taxon>Acidithiobacillus</taxon>
    </lineage>
</organism>
<dbReference type="InterPro" id="IPR009051">
    <property type="entry name" value="Helical_ferredxn"/>
</dbReference>
<dbReference type="GO" id="GO:0051536">
    <property type="term" value="F:iron-sulfur cluster binding"/>
    <property type="evidence" value="ECO:0007669"/>
    <property type="project" value="InterPro"/>
</dbReference>
<comment type="caution">
    <text evidence="3">The sequence shown here is derived from an EMBL/GenBank/DDBJ whole genome shotgun (WGS) entry which is preliminary data.</text>
</comment>
<dbReference type="InterPro" id="IPR028261">
    <property type="entry name" value="DPD_II"/>
</dbReference>
<dbReference type="Pfam" id="PF07992">
    <property type="entry name" value="Pyr_redox_2"/>
    <property type="match status" value="1"/>
</dbReference>
<dbReference type="PANTHER" id="PTHR42783:SF3">
    <property type="entry name" value="GLUTAMATE SYNTHASE [NADPH] SMALL CHAIN-RELATED"/>
    <property type="match status" value="1"/>
</dbReference>
<dbReference type="GO" id="GO:0016491">
    <property type="term" value="F:oxidoreductase activity"/>
    <property type="evidence" value="ECO:0007669"/>
    <property type="project" value="InterPro"/>
</dbReference>
<dbReference type="EMBL" id="WNJL01000003">
    <property type="protein sequence ID" value="NDU41294.1"/>
    <property type="molecule type" value="Genomic_DNA"/>
</dbReference>
<dbReference type="AlphaFoldDB" id="A0A845UBK4"/>
<dbReference type="InterPro" id="IPR023753">
    <property type="entry name" value="FAD/NAD-binding_dom"/>
</dbReference>
<gene>
    <name evidence="3" type="ORF">GL267_01170</name>
</gene>
<name>A0A845UBK4_9PROT</name>
<protein>
    <submittedName>
        <fullName evidence="3">NAD(P)-binding protein</fullName>
    </submittedName>
</protein>
<accession>A0A845UBK4</accession>
<sequence length="453" mass="48444">MSLSTVILGPELLEARFRPLEEALPASEALTEAERCYYCHAAPCVAACPTDIDIPGFIRAIAVGQPARAAERILQANPLGGACARVCPVETLCEQFCVRQGEEGGPVRIGLLQRLSMAQASPDLFPAATTVVRAQKIAVVGAGPAGLTGAHLLAREGFAVDLFEAQAQAGGLNESGIAAYKMLDDAAQREVAHLLAGDRIRVRCGMALGRDITLAQLRSDYDAVFLALGLQGQHRLRIPGEDLAGVFPAVPFIAWMRRGEPVPVGQKVVVVGGGMTAMDIAVQIRLLGAEEVHLCYRRGPEAMGASAREQRLARDQGVRIHHYRRPLRIEGEGGDCVAIWLQPTVLQGGRCVDQGQPLRWAVDQVFTAIGQCFNPEVWGEDGASPRLDAHGRIAVDESFRTSLPGVWAGGDCVGRSADLTVHAVADAKRAVRSIRAALREDATMLAGDRRHDT</sequence>
<dbReference type="SUPFAM" id="SSF46548">
    <property type="entry name" value="alpha-helical ferredoxin"/>
    <property type="match status" value="1"/>
</dbReference>
<feature type="domain" description="FAD/NAD(P)-binding" evidence="1">
    <location>
        <begin position="136"/>
        <end position="427"/>
    </location>
</feature>
<dbReference type="RefSeq" id="WP_163095712.1">
    <property type="nucleotide sequence ID" value="NZ_CP127523.1"/>
</dbReference>
<dbReference type="SUPFAM" id="SSF51971">
    <property type="entry name" value="Nucleotide-binding domain"/>
    <property type="match status" value="1"/>
</dbReference>
<evidence type="ECO:0000259" key="2">
    <source>
        <dbReference type="Pfam" id="PF14691"/>
    </source>
</evidence>
<dbReference type="Gene3D" id="1.10.1060.10">
    <property type="entry name" value="Alpha-helical ferredoxin"/>
    <property type="match status" value="1"/>
</dbReference>
<reference evidence="3" key="1">
    <citation type="submission" date="2019-11" db="EMBL/GenBank/DDBJ databases">
        <title>Acidithiobacillus ferrianus sp. nov.: a facultatively anaerobic and extremely acidophilic chemolithoautotroph.</title>
        <authorList>
            <person name="Norris P.R."/>
            <person name="Falagan C."/>
            <person name="Moya-Beltran A."/>
            <person name="Castro M."/>
            <person name="Quatrini R."/>
            <person name="Johnson D.B."/>
        </authorList>
    </citation>
    <scope>NUCLEOTIDE SEQUENCE [LARGE SCALE GENOMIC DNA]</scope>
    <source>
        <strain evidence="3">MG</strain>
    </source>
</reference>
<dbReference type="Pfam" id="PF14691">
    <property type="entry name" value="Fer4_20"/>
    <property type="match status" value="1"/>
</dbReference>
<dbReference type="PRINTS" id="PR00368">
    <property type="entry name" value="FADPNR"/>
</dbReference>
<dbReference type="InterPro" id="IPR036188">
    <property type="entry name" value="FAD/NAD-bd_sf"/>
</dbReference>
<feature type="domain" description="Dihydroprymidine dehydrogenase" evidence="2">
    <location>
        <begin position="16"/>
        <end position="118"/>
    </location>
</feature>
<dbReference type="PANTHER" id="PTHR42783">
    <property type="entry name" value="GLUTAMATE SYNTHASE [NADPH] SMALL CHAIN"/>
    <property type="match status" value="1"/>
</dbReference>
<dbReference type="Gene3D" id="3.50.50.60">
    <property type="entry name" value="FAD/NAD(P)-binding domain"/>
    <property type="match status" value="3"/>
</dbReference>
<evidence type="ECO:0000313" key="3">
    <source>
        <dbReference type="EMBL" id="NDU41294.1"/>
    </source>
</evidence>